<evidence type="ECO:0000256" key="3">
    <source>
        <dbReference type="ARBA" id="ARBA00007851"/>
    </source>
</evidence>
<reference evidence="12" key="1">
    <citation type="submission" date="2021-01" db="EMBL/GenBank/DDBJ databases">
        <title>Whole genome shotgun sequence of Virgisporangium aurantiacum NBRC 16421.</title>
        <authorList>
            <person name="Komaki H."/>
            <person name="Tamura T."/>
        </authorList>
    </citation>
    <scope>NUCLEOTIDE SEQUENCE</scope>
    <source>
        <strain evidence="12">NBRC 16421</strain>
    </source>
</reference>
<evidence type="ECO:0000256" key="4">
    <source>
        <dbReference type="ARBA" id="ARBA00011738"/>
    </source>
</evidence>
<evidence type="ECO:0000313" key="12">
    <source>
        <dbReference type="EMBL" id="GIJ62241.1"/>
    </source>
</evidence>
<accession>A0A8J3ZIN8</accession>
<dbReference type="Proteomes" id="UP000612585">
    <property type="component" value="Unassembled WGS sequence"/>
</dbReference>
<evidence type="ECO:0000256" key="6">
    <source>
        <dbReference type="ARBA" id="ARBA00022964"/>
    </source>
</evidence>
<keyword evidence="8" id="KW-0408">Iron</keyword>
<evidence type="ECO:0000256" key="5">
    <source>
        <dbReference type="ARBA" id="ARBA00022723"/>
    </source>
</evidence>
<dbReference type="AlphaFoldDB" id="A0A8J3ZIN8"/>
<evidence type="ECO:0000313" key="13">
    <source>
        <dbReference type="Proteomes" id="UP000612585"/>
    </source>
</evidence>
<dbReference type="EC" id="1.14.11.55" evidence="10"/>
<evidence type="ECO:0000256" key="7">
    <source>
        <dbReference type="ARBA" id="ARBA00023002"/>
    </source>
</evidence>
<gene>
    <name evidence="12" type="primary">ectD</name>
    <name evidence="12" type="ORF">Vau01_097570</name>
</gene>
<keyword evidence="6" id="KW-0223">Dioxygenase</keyword>
<sequence>MPNEHAGDGYPTRRGGPSVALPRRDPVVYGGVDDGPLDAETMHRYGDDGFLVVRGLLDEAEVAACRREVRRLATAADLRGDERLVPEPDSAELRSVFAVHRLSPVFATLCAAEKLVAPARQLLGSAVYLHQTRVNCKPGFRGRDFYWHSDFETWHAEDGMPRIRALTVCVALTDNHAHNGPLLLMPGSHRTFVTGRGSTPGANFRTSLKDQTVGVPDEDAMRTLAAAHRITAFTGRAGDAVVFDSNCMHGSNGNITPDPRMNLFVVFNSVHNTLVEPFAAAAPRPEFLGSRDFTPVGPVPVG</sequence>
<comment type="function">
    <text evidence="2">Involved in the biosynthesis of 5-hydroxyectoine, called compatible solute, which helps organisms to survive extreme osmotic stress by acting as a highly soluble organic osmolyte. Catalyzes the 2-oxoglutarate-dependent selective hydroxylation of L-ectoine to yield (4S,5S)-5-hydroxyectoine.</text>
</comment>
<evidence type="ECO:0000256" key="8">
    <source>
        <dbReference type="ARBA" id="ARBA00023004"/>
    </source>
</evidence>
<dbReference type="Pfam" id="PF05721">
    <property type="entry name" value="PhyH"/>
    <property type="match status" value="1"/>
</dbReference>
<dbReference type="PANTHER" id="PTHR20883:SF48">
    <property type="entry name" value="ECTOINE DIOXYGENASE"/>
    <property type="match status" value="1"/>
</dbReference>
<dbReference type="EMBL" id="BOPG01000076">
    <property type="protein sequence ID" value="GIJ62241.1"/>
    <property type="molecule type" value="Genomic_DNA"/>
</dbReference>
<evidence type="ECO:0000256" key="10">
    <source>
        <dbReference type="NCBIfam" id="TIGR02408"/>
    </source>
</evidence>
<comment type="subunit">
    <text evidence="4">Homodimer.</text>
</comment>
<keyword evidence="5" id="KW-0479">Metal-binding</keyword>
<evidence type="ECO:0000256" key="11">
    <source>
        <dbReference type="SAM" id="MobiDB-lite"/>
    </source>
</evidence>
<dbReference type="RefSeq" id="WP_204007764.1">
    <property type="nucleotide sequence ID" value="NZ_BOPG01000076.1"/>
</dbReference>
<comment type="caution">
    <text evidence="12">The sequence shown here is derived from an EMBL/GenBank/DDBJ whole genome shotgun (WGS) entry which is preliminary data.</text>
</comment>
<comment type="catalytic activity">
    <reaction evidence="9">
        <text>L-ectoine + 2-oxoglutarate + O2 = 5-hydroxyectoine + succinate + CO2</text>
        <dbReference type="Rhea" id="RHEA:45740"/>
        <dbReference type="ChEBI" id="CHEBI:15379"/>
        <dbReference type="ChEBI" id="CHEBI:16526"/>
        <dbReference type="ChEBI" id="CHEBI:16810"/>
        <dbReference type="ChEBI" id="CHEBI:30031"/>
        <dbReference type="ChEBI" id="CHEBI:58515"/>
        <dbReference type="ChEBI" id="CHEBI:85413"/>
        <dbReference type="EC" id="1.14.11.55"/>
    </reaction>
</comment>
<dbReference type="GO" id="GO:0016706">
    <property type="term" value="F:2-oxoglutarate-dependent dioxygenase activity"/>
    <property type="evidence" value="ECO:0007669"/>
    <property type="project" value="InterPro"/>
</dbReference>
<dbReference type="InterPro" id="IPR008775">
    <property type="entry name" value="Phytyl_CoA_dOase-like"/>
</dbReference>
<comment type="similarity">
    <text evidence="3">Belongs to the PhyH family. EctD subfamily.</text>
</comment>
<evidence type="ECO:0000256" key="1">
    <source>
        <dbReference type="ARBA" id="ARBA00001954"/>
    </source>
</evidence>
<proteinExistence type="inferred from homology"/>
<feature type="region of interest" description="Disordered" evidence="11">
    <location>
        <begin position="1"/>
        <end position="25"/>
    </location>
</feature>
<protein>
    <recommendedName>
        <fullName evidence="10">Ectoine hydroxylase</fullName>
        <ecNumber evidence="10">1.14.11.55</ecNumber>
    </recommendedName>
</protein>
<dbReference type="InterPro" id="IPR012774">
    <property type="entry name" value="EctD"/>
</dbReference>
<name>A0A8J3ZIN8_9ACTN</name>
<evidence type="ECO:0000256" key="2">
    <source>
        <dbReference type="ARBA" id="ARBA00004063"/>
    </source>
</evidence>
<keyword evidence="7" id="KW-0560">Oxidoreductase</keyword>
<comment type="cofactor">
    <cofactor evidence="1">
        <name>Fe(2+)</name>
        <dbReference type="ChEBI" id="CHEBI:29033"/>
    </cofactor>
</comment>
<dbReference type="NCBIfam" id="TIGR02408">
    <property type="entry name" value="ectoine_ThpD"/>
    <property type="match status" value="1"/>
</dbReference>
<dbReference type="Gene3D" id="2.60.120.620">
    <property type="entry name" value="q2cbj1_9rhob like domain"/>
    <property type="match status" value="1"/>
</dbReference>
<evidence type="ECO:0000256" key="9">
    <source>
        <dbReference type="ARBA" id="ARBA00049228"/>
    </source>
</evidence>
<dbReference type="GO" id="GO:0005506">
    <property type="term" value="F:iron ion binding"/>
    <property type="evidence" value="ECO:0007669"/>
    <property type="project" value="UniProtKB-ARBA"/>
</dbReference>
<dbReference type="SUPFAM" id="SSF51197">
    <property type="entry name" value="Clavaminate synthase-like"/>
    <property type="match status" value="1"/>
</dbReference>
<keyword evidence="13" id="KW-1185">Reference proteome</keyword>
<dbReference type="PANTHER" id="PTHR20883">
    <property type="entry name" value="PHYTANOYL-COA DIOXYGENASE DOMAIN CONTAINING 1"/>
    <property type="match status" value="1"/>
</dbReference>
<organism evidence="12 13">
    <name type="scientific">Virgisporangium aurantiacum</name>
    <dbReference type="NCBI Taxonomy" id="175570"/>
    <lineage>
        <taxon>Bacteria</taxon>
        <taxon>Bacillati</taxon>
        <taxon>Actinomycetota</taxon>
        <taxon>Actinomycetes</taxon>
        <taxon>Micromonosporales</taxon>
        <taxon>Micromonosporaceae</taxon>
        <taxon>Virgisporangium</taxon>
    </lineage>
</organism>